<feature type="DNA-binding region" description="Homeobox" evidence="9">
    <location>
        <begin position="4"/>
        <end position="68"/>
    </location>
</feature>
<dbReference type="GO" id="GO:0005634">
    <property type="term" value="C:nucleus"/>
    <property type="evidence" value="ECO:0007669"/>
    <property type="project" value="UniProtKB-SubCell"/>
</dbReference>
<evidence type="ECO:0000256" key="8">
    <source>
        <dbReference type="ARBA" id="ARBA00024040"/>
    </source>
</evidence>
<evidence type="ECO:0000256" key="1">
    <source>
        <dbReference type="ARBA" id="ARBA00004123"/>
    </source>
</evidence>
<keyword evidence="7 9" id="KW-0539">Nucleus</keyword>
<dbReference type="InterPro" id="IPR009057">
    <property type="entry name" value="Homeodomain-like_sf"/>
</dbReference>
<gene>
    <name evidence="13" type="ORF">COLO4_18408</name>
</gene>
<dbReference type="SMART" id="SM00389">
    <property type="entry name" value="HOX"/>
    <property type="match status" value="1"/>
</dbReference>
<dbReference type="PROSITE" id="PS50071">
    <property type="entry name" value="HOMEOBOX_2"/>
    <property type="match status" value="1"/>
</dbReference>
<dbReference type="GO" id="GO:0099402">
    <property type="term" value="P:plant organ development"/>
    <property type="evidence" value="ECO:0007669"/>
    <property type="project" value="InterPro"/>
</dbReference>
<protein>
    <recommendedName>
        <fullName evidence="12">Homeobox domain-containing protein</fullName>
    </recommendedName>
</protein>
<evidence type="ECO:0000256" key="6">
    <source>
        <dbReference type="ARBA" id="ARBA00023163"/>
    </source>
</evidence>
<evidence type="ECO:0000256" key="3">
    <source>
        <dbReference type="ARBA" id="ARBA00023015"/>
    </source>
</evidence>
<reference evidence="14" key="1">
    <citation type="submission" date="2013-09" db="EMBL/GenBank/DDBJ databases">
        <title>Corchorus olitorius genome sequencing.</title>
        <authorList>
            <person name="Alam M."/>
            <person name="Haque M.S."/>
            <person name="Islam M.S."/>
            <person name="Emdad E.M."/>
            <person name="Islam M.M."/>
            <person name="Ahmed B."/>
            <person name="Halim A."/>
            <person name="Hossen Q.M.M."/>
            <person name="Hossain M.Z."/>
            <person name="Ahmed R."/>
            <person name="Khan M.M."/>
            <person name="Islam R."/>
            <person name="Rashid M.M."/>
            <person name="Khan S.A."/>
            <person name="Rahman M.S."/>
            <person name="Alam M."/>
            <person name="Yahiya A.S."/>
            <person name="Khan M.S."/>
            <person name="Azam M.S."/>
            <person name="Haque T."/>
            <person name="Lashkar M.Z.H."/>
            <person name="Akhand A.I."/>
            <person name="Morshed G."/>
            <person name="Roy S."/>
            <person name="Uddin K.S."/>
            <person name="Rabeya T."/>
            <person name="Hossain A.S."/>
            <person name="Chowdhury A."/>
            <person name="Snigdha A.R."/>
            <person name="Mortoza M.S."/>
            <person name="Matin S.A."/>
            <person name="Hoque S.M.E."/>
            <person name="Islam M.K."/>
            <person name="Roy D.K."/>
            <person name="Haider R."/>
            <person name="Moosa M.M."/>
            <person name="Elias S.M."/>
            <person name="Hasan A.M."/>
            <person name="Jahan S."/>
            <person name="Shafiuddin M."/>
            <person name="Mahmood N."/>
            <person name="Shommy N.S."/>
        </authorList>
    </citation>
    <scope>NUCLEOTIDE SEQUENCE [LARGE SCALE GENOMIC DNA]</scope>
    <source>
        <strain evidence="14">cv. O-4</strain>
    </source>
</reference>
<dbReference type="InterPro" id="IPR001356">
    <property type="entry name" value="HD"/>
</dbReference>
<dbReference type="Gene3D" id="1.10.10.60">
    <property type="entry name" value="Homeodomain-like"/>
    <property type="match status" value="1"/>
</dbReference>
<organism evidence="13 14">
    <name type="scientific">Corchorus olitorius</name>
    <dbReference type="NCBI Taxonomy" id="93759"/>
    <lineage>
        <taxon>Eukaryota</taxon>
        <taxon>Viridiplantae</taxon>
        <taxon>Streptophyta</taxon>
        <taxon>Embryophyta</taxon>
        <taxon>Tracheophyta</taxon>
        <taxon>Spermatophyta</taxon>
        <taxon>Magnoliopsida</taxon>
        <taxon>eudicotyledons</taxon>
        <taxon>Gunneridae</taxon>
        <taxon>Pentapetalae</taxon>
        <taxon>rosids</taxon>
        <taxon>malvids</taxon>
        <taxon>Malvales</taxon>
        <taxon>Malvaceae</taxon>
        <taxon>Grewioideae</taxon>
        <taxon>Apeibeae</taxon>
        <taxon>Corchorus</taxon>
    </lineage>
</organism>
<dbReference type="SUPFAM" id="SSF46689">
    <property type="entry name" value="Homeodomain-like"/>
    <property type="match status" value="1"/>
</dbReference>
<comment type="similarity">
    <text evidence="8">Belongs to the WUS homeobox family.</text>
</comment>
<keyword evidence="14" id="KW-1185">Reference proteome</keyword>
<feature type="domain" description="Homeobox" evidence="12">
    <location>
        <begin position="2"/>
        <end position="67"/>
    </location>
</feature>
<sequence length="248" mass="28453">MPPSTSSRWCPTPEQLMILEEMYRSGVRTPNATQIQQITSHLSFYGKIEGKNVFYWFQNHKARDRQKLRRKLTKQLQLQHQLYHQQMQQQQQQNLPNHHFLHYFDSPAHISPPGAPAAFQHLSYFNTSPTLFPQVGIHHDDAAKQVMNYTWKFDIPERSSSGENMDKAMVRTYGGDWLMMVDLGPSLSSPICYNSNRPPLKTLDLFPVTASNLKEECTNNNNINKPSHLSCVPPSNPPTPAKTLLTLP</sequence>
<evidence type="ECO:0000256" key="11">
    <source>
        <dbReference type="SAM" id="MobiDB-lite"/>
    </source>
</evidence>
<comment type="caution">
    <text evidence="13">The sequence shown here is derived from an EMBL/GenBank/DDBJ whole genome shotgun (WGS) entry which is preliminary data.</text>
</comment>
<dbReference type="STRING" id="93759.A0A1R3J959"/>
<keyword evidence="5 9" id="KW-0371">Homeobox</keyword>
<dbReference type="PANTHER" id="PTHR45940">
    <property type="entry name" value="WUSCHEL-RELATED HOMEOBOX 1-RELATED"/>
    <property type="match status" value="1"/>
</dbReference>
<evidence type="ECO:0000313" key="14">
    <source>
        <dbReference type="Proteomes" id="UP000187203"/>
    </source>
</evidence>
<dbReference type="FunFam" id="1.10.10.60:FF:000146">
    <property type="entry name" value="WUSCHEL-related homeobox 4"/>
    <property type="match status" value="1"/>
</dbReference>
<feature type="region of interest" description="Disordered" evidence="11">
    <location>
        <begin position="224"/>
        <end position="248"/>
    </location>
</feature>
<evidence type="ECO:0000256" key="5">
    <source>
        <dbReference type="ARBA" id="ARBA00023155"/>
    </source>
</evidence>
<evidence type="ECO:0000256" key="10">
    <source>
        <dbReference type="RuleBase" id="RU000682"/>
    </source>
</evidence>
<accession>A0A1R3J959</accession>
<dbReference type="EMBL" id="AWUE01016460">
    <property type="protein sequence ID" value="OMO91378.1"/>
    <property type="molecule type" value="Genomic_DNA"/>
</dbReference>
<evidence type="ECO:0000256" key="4">
    <source>
        <dbReference type="ARBA" id="ARBA00023125"/>
    </source>
</evidence>
<keyword evidence="3" id="KW-0805">Transcription regulation</keyword>
<dbReference type="OrthoDB" id="1932526at2759"/>
<evidence type="ECO:0000259" key="12">
    <source>
        <dbReference type="PROSITE" id="PS50071"/>
    </source>
</evidence>
<evidence type="ECO:0000256" key="9">
    <source>
        <dbReference type="PROSITE-ProRule" id="PRU00108"/>
    </source>
</evidence>
<dbReference type="AlphaFoldDB" id="A0A1R3J959"/>
<comment type="subcellular location">
    <subcellularLocation>
        <location evidence="1 9 10">Nucleus</location>
    </subcellularLocation>
</comment>
<dbReference type="InterPro" id="IPR044555">
    <property type="entry name" value="WUSCHEL-like"/>
</dbReference>
<dbReference type="PANTHER" id="PTHR45940:SF42">
    <property type="entry name" value="WUSCHEL-RELATED HOMEOBOX 3"/>
    <property type="match status" value="1"/>
</dbReference>
<dbReference type="CDD" id="cd00086">
    <property type="entry name" value="homeodomain"/>
    <property type="match status" value="1"/>
</dbReference>
<keyword evidence="6" id="KW-0804">Transcription</keyword>
<keyword evidence="4 9" id="KW-0238">DNA-binding</keyword>
<keyword evidence="2" id="KW-0217">Developmental protein</keyword>
<dbReference type="Pfam" id="PF00046">
    <property type="entry name" value="Homeodomain"/>
    <property type="match status" value="1"/>
</dbReference>
<dbReference type="GO" id="GO:0003700">
    <property type="term" value="F:DNA-binding transcription factor activity"/>
    <property type="evidence" value="ECO:0007669"/>
    <property type="project" value="InterPro"/>
</dbReference>
<dbReference type="Proteomes" id="UP000187203">
    <property type="component" value="Unassembled WGS sequence"/>
</dbReference>
<dbReference type="GO" id="GO:0003677">
    <property type="term" value="F:DNA binding"/>
    <property type="evidence" value="ECO:0007669"/>
    <property type="project" value="UniProtKB-UniRule"/>
</dbReference>
<name>A0A1R3J959_9ROSI</name>
<evidence type="ECO:0000313" key="13">
    <source>
        <dbReference type="EMBL" id="OMO91378.1"/>
    </source>
</evidence>
<proteinExistence type="inferred from homology"/>
<evidence type="ECO:0000256" key="2">
    <source>
        <dbReference type="ARBA" id="ARBA00022473"/>
    </source>
</evidence>
<evidence type="ECO:0000256" key="7">
    <source>
        <dbReference type="ARBA" id="ARBA00023242"/>
    </source>
</evidence>